<dbReference type="EMBL" id="WJBD01000001">
    <property type="protein sequence ID" value="MBC3886972.1"/>
    <property type="molecule type" value="Genomic_DNA"/>
</dbReference>
<name>A0A923KR79_9FIRM</name>
<dbReference type="RefSeq" id="WP_148565587.1">
    <property type="nucleotide sequence ID" value="NZ_RXYA01000001.1"/>
</dbReference>
<dbReference type="AlphaFoldDB" id="A0A923KR79"/>
<feature type="domain" description="SfsA N-terminal OB" evidence="1">
    <location>
        <begin position="9"/>
        <end position="55"/>
    </location>
</feature>
<dbReference type="Pfam" id="PF17746">
    <property type="entry name" value="SfsA_N"/>
    <property type="match status" value="1"/>
</dbReference>
<reference evidence="2" key="2">
    <citation type="submission" date="2020-10" db="EMBL/GenBank/DDBJ databases">
        <title>Comparative genomics of the Acetobacterium genus.</title>
        <authorList>
            <person name="Marshall C."/>
            <person name="May H."/>
            <person name="Norman S."/>
        </authorList>
    </citation>
    <scope>NUCLEOTIDE SEQUENCE</scope>
    <source>
        <strain evidence="2">DER-2019</strain>
    </source>
</reference>
<gene>
    <name evidence="2" type="ORF">GH810_01410</name>
</gene>
<evidence type="ECO:0000259" key="1">
    <source>
        <dbReference type="Pfam" id="PF17746"/>
    </source>
</evidence>
<dbReference type="Gene3D" id="2.40.50.580">
    <property type="match status" value="1"/>
</dbReference>
<sequence>MINQEAIIAHVPNTGRMSELLNPGVRVVLAWNPAPHRKTNYTLILVEKNGRWVGIQSIL</sequence>
<evidence type="ECO:0000313" key="2">
    <source>
        <dbReference type="EMBL" id="MBC3886972.1"/>
    </source>
</evidence>
<organism evidence="2 3">
    <name type="scientific">Acetobacterium paludosum</name>
    <dbReference type="NCBI Taxonomy" id="52693"/>
    <lineage>
        <taxon>Bacteria</taxon>
        <taxon>Bacillati</taxon>
        <taxon>Bacillota</taxon>
        <taxon>Clostridia</taxon>
        <taxon>Eubacteriales</taxon>
        <taxon>Eubacteriaceae</taxon>
        <taxon>Acetobacterium</taxon>
    </lineage>
</organism>
<reference evidence="2" key="1">
    <citation type="submission" date="2019-10" db="EMBL/GenBank/DDBJ databases">
        <authorList>
            <person name="Ross D.E."/>
            <person name="Gulliver D."/>
        </authorList>
    </citation>
    <scope>NUCLEOTIDE SEQUENCE</scope>
    <source>
        <strain evidence="2">DER-2019</strain>
    </source>
</reference>
<dbReference type="OrthoDB" id="9802365at2"/>
<accession>A0A923KR79</accession>
<dbReference type="Proteomes" id="UP000616595">
    <property type="component" value="Unassembled WGS sequence"/>
</dbReference>
<keyword evidence="3" id="KW-1185">Reference proteome</keyword>
<dbReference type="InterPro" id="IPR041465">
    <property type="entry name" value="SfsA_N"/>
</dbReference>
<evidence type="ECO:0000313" key="3">
    <source>
        <dbReference type="Proteomes" id="UP000616595"/>
    </source>
</evidence>
<protein>
    <recommendedName>
        <fullName evidence="1">SfsA N-terminal OB domain-containing protein</fullName>
    </recommendedName>
</protein>
<comment type="caution">
    <text evidence="2">The sequence shown here is derived from an EMBL/GenBank/DDBJ whole genome shotgun (WGS) entry which is preliminary data.</text>
</comment>
<proteinExistence type="predicted"/>